<feature type="modified residue" description="4-aspartylphosphate" evidence="3">
    <location>
        <position position="52"/>
    </location>
</feature>
<evidence type="ECO:0000256" key="2">
    <source>
        <dbReference type="ARBA" id="ARBA00023012"/>
    </source>
</evidence>
<dbReference type="HOGENOM" id="CLU_000445_69_17_0"/>
<dbReference type="GO" id="GO:0000160">
    <property type="term" value="P:phosphorelay signal transduction system"/>
    <property type="evidence" value="ECO:0007669"/>
    <property type="project" value="UniProtKB-KW"/>
</dbReference>
<keyword evidence="6" id="KW-1185">Reference proteome</keyword>
<gene>
    <name evidence="5" type="ORF">OSCT_1937</name>
</gene>
<organism evidence="5 6">
    <name type="scientific">Oscillochloris trichoides DG-6</name>
    <dbReference type="NCBI Taxonomy" id="765420"/>
    <lineage>
        <taxon>Bacteria</taxon>
        <taxon>Bacillati</taxon>
        <taxon>Chloroflexota</taxon>
        <taxon>Chloroflexia</taxon>
        <taxon>Chloroflexales</taxon>
        <taxon>Chloroflexineae</taxon>
        <taxon>Oscillochloridaceae</taxon>
        <taxon>Oscillochloris</taxon>
    </lineage>
</organism>
<dbReference type="eggNOG" id="COG0745">
    <property type="taxonomic scope" value="Bacteria"/>
</dbReference>
<dbReference type="Gene3D" id="3.40.50.2300">
    <property type="match status" value="1"/>
</dbReference>
<dbReference type="PANTHER" id="PTHR45339">
    <property type="entry name" value="HYBRID SIGNAL TRANSDUCTION HISTIDINE KINASE J"/>
    <property type="match status" value="1"/>
</dbReference>
<accession>E1IF36</accession>
<dbReference type="PANTHER" id="PTHR45339:SF1">
    <property type="entry name" value="HYBRID SIGNAL TRANSDUCTION HISTIDINE KINASE J"/>
    <property type="match status" value="1"/>
</dbReference>
<dbReference type="EMBL" id="ADVR01000080">
    <property type="protein sequence ID" value="EFO80203.1"/>
    <property type="molecule type" value="Genomic_DNA"/>
</dbReference>
<protein>
    <submittedName>
        <fullName evidence="5">Two-component response regulator</fullName>
    </submittedName>
</protein>
<dbReference type="AlphaFoldDB" id="E1IF36"/>
<dbReference type="STRING" id="765420.OSCT_1937"/>
<dbReference type="PROSITE" id="PS50110">
    <property type="entry name" value="RESPONSE_REGULATORY"/>
    <property type="match status" value="1"/>
</dbReference>
<name>E1IF36_9CHLR</name>
<dbReference type="Pfam" id="PF00072">
    <property type="entry name" value="Response_reg"/>
    <property type="match status" value="1"/>
</dbReference>
<dbReference type="InterPro" id="IPR011006">
    <property type="entry name" value="CheY-like_superfamily"/>
</dbReference>
<evidence type="ECO:0000313" key="6">
    <source>
        <dbReference type="Proteomes" id="UP000054010"/>
    </source>
</evidence>
<proteinExistence type="predicted"/>
<evidence type="ECO:0000313" key="5">
    <source>
        <dbReference type="EMBL" id="EFO80203.1"/>
    </source>
</evidence>
<dbReference type="SUPFAM" id="SSF52172">
    <property type="entry name" value="CheY-like"/>
    <property type="match status" value="1"/>
</dbReference>
<evidence type="ECO:0000256" key="3">
    <source>
        <dbReference type="PROSITE-ProRule" id="PRU00169"/>
    </source>
</evidence>
<dbReference type="SMART" id="SM00448">
    <property type="entry name" value="REC"/>
    <property type="match status" value="1"/>
</dbReference>
<keyword evidence="2" id="KW-0902">Two-component regulatory system</keyword>
<sequence length="121" mass="13269">MSKILLVEDNEMNRDMLSRRLQRKGYEVVIATDGEQGVAMAQSELPDLILMDMSLPVLDGWQATRMIKAQPTIASVPIIALTAHAMAGDQEKCFAAGCDDYDTKPVDLPRLLAKIEALLAP</sequence>
<dbReference type="Proteomes" id="UP000054010">
    <property type="component" value="Unassembled WGS sequence"/>
</dbReference>
<feature type="domain" description="Response regulatory" evidence="4">
    <location>
        <begin position="3"/>
        <end position="119"/>
    </location>
</feature>
<dbReference type="OrthoDB" id="9802491at2"/>
<evidence type="ECO:0000259" key="4">
    <source>
        <dbReference type="PROSITE" id="PS50110"/>
    </source>
</evidence>
<keyword evidence="1 3" id="KW-0597">Phosphoprotein</keyword>
<dbReference type="InterPro" id="IPR001789">
    <property type="entry name" value="Sig_transdc_resp-reg_receiver"/>
</dbReference>
<comment type="caution">
    <text evidence="5">The sequence shown here is derived from an EMBL/GenBank/DDBJ whole genome shotgun (WGS) entry which is preliminary data.</text>
</comment>
<evidence type="ECO:0000256" key="1">
    <source>
        <dbReference type="ARBA" id="ARBA00022553"/>
    </source>
</evidence>
<reference evidence="5 6" key="1">
    <citation type="journal article" date="2011" name="J. Bacteriol.">
        <title>Draft genome sequence of the anoxygenic filamentous phototrophic bacterium Oscillochloris trichoides subsp. DG-6.</title>
        <authorList>
            <person name="Kuznetsov B.B."/>
            <person name="Ivanovsky R.N."/>
            <person name="Keppen O.I."/>
            <person name="Sukhacheva M.V."/>
            <person name="Bumazhkin B.K."/>
            <person name="Patutina E.O."/>
            <person name="Beletsky A.V."/>
            <person name="Mardanov A.V."/>
            <person name="Baslerov R.V."/>
            <person name="Panteleeva A.N."/>
            <person name="Kolganova T.V."/>
            <person name="Ravin N.V."/>
            <person name="Skryabin K.G."/>
        </authorList>
    </citation>
    <scope>NUCLEOTIDE SEQUENCE [LARGE SCALE GENOMIC DNA]</scope>
    <source>
        <strain evidence="5 6">DG-6</strain>
    </source>
</reference>